<dbReference type="InterPro" id="IPR025150">
    <property type="entry name" value="GH123_cat"/>
</dbReference>
<evidence type="ECO:0000313" key="3">
    <source>
        <dbReference type="EMBL" id="GAB77968.1"/>
    </source>
</evidence>
<evidence type="ECO:0000259" key="2">
    <source>
        <dbReference type="Pfam" id="PF13320"/>
    </source>
</evidence>
<sequence length="553" mass="61926">MNNRWTVVLCDDLEKIRTHLAPRPLDRRTPLAGRLGQRISFQVAVRPPATAQDRPPGTPSVRVTTVAAHPVVHQVGMVPVQVPTWRDHDEEWIDDIPGLYPDVLLPVRPDELPSAGWNAYWVDLHLQEPGEHQVQVEVEVSGSPVAVEQVPLRVVDSIPRPSRVAHVEWFHADCLAEFYQDDMWSPGHWRAVDSFQAAAADMGVTGLLSPLWTPMLDIAPGRYRTTSQLLDLHEQDGHWEFGTTRLDRWVQGLKRHGFTHFEVPHLFTQWGAEATPRFVVDGEPRFGWGTPATDPSYRGFLEALVPFLRSYLDRAWGGPVLWHISDEPRPEHRAAYAAARSVVADLLVGARTVDALSDPSFLDLVDEPIVATDHVESFLAQGHPARWVYHCVSQCRAVANRFIAQPMTRHRALALHLHGHRAEGFLHWGFNFYRTQFGRRPVDPWQETAAGGAFLSGDAFVVYPGPGRQALPSLRHRALSAAWDDLALWEAVAEVHGDEATRRLLAEDIARGFHTPSPSPARLHHLRSHALTLVSATARPPSGTPSSRHRKSP</sequence>
<dbReference type="Proteomes" id="UP000008495">
    <property type="component" value="Unassembled WGS sequence"/>
</dbReference>
<dbReference type="eggNOG" id="ENOG502Z7VY">
    <property type="taxonomic scope" value="Bacteria"/>
</dbReference>
<dbReference type="OrthoDB" id="197680at2"/>
<evidence type="ECO:0000313" key="4">
    <source>
        <dbReference type="Proteomes" id="UP000008495"/>
    </source>
</evidence>
<dbReference type="InterPro" id="IPR017853">
    <property type="entry name" value="GH"/>
</dbReference>
<reference evidence="3 4" key="1">
    <citation type="submission" date="2012-08" db="EMBL/GenBank/DDBJ databases">
        <title>Whole genome shotgun sequence of Austwickia chelonae NBRC 105200.</title>
        <authorList>
            <person name="Yoshida I."/>
            <person name="Hosoyama A."/>
            <person name="Tsuchikane K."/>
            <person name="Katsumata H."/>
            <person name="Ando Y."/>
            <person name="Ohji S."/>
            <person name="Hamada M."/>
            <person name="Tamura T."/>
            <person name="Yamazoe A."/>
            <person name="Yamazaki S."/>
            <person name="Fujita N."/>
        </authorList>
    </citation>
    <scope>NUCLEOTIDE SEQUENCE [LARGE SCALE GENOMIC DNA]</scope>
    <source>
        <strain evidence="3 4">NBRC 105200</strain>
    </source>
</reference>
<protein>
    <recommendedName>
        <fullName evidence="2">Glycoside hydrolase 123 catalytic domain-containing protein</fullName>
    </recommendedName>
</protein>
<dbReference type="EMBL" id="BAGZ01000008">
    <property type="protein sequence ID" value="GAB77968.1"/>
    <property type="molecule type" value="Genomic_DNA"/>
</dbReference>
<comment type="caution">
    <text evidence="3">The sequence shown here is derived from an EMBL/GenBank/DDBJ whole genome shotgun (WGS) entry which is preliminary data.</text>
</comment>
<proteinExistence type="predicted"/>
<gene>
    <name evidence="3" type="ORF">AUCHE_08_02110</name>
</gene>
<feature type="domain" description="Glycoside hydrolase 123 catalytic" evidence="2">
    <location>
        <begin position="169"/>
        <end position="487"/>
    </location>
</feature>
<dbReference type="SUPFAM" id="SSF51445">
    <property type="entry name" value="(Trans)glycosidases"/>
    <property type="match status" value="1"/>
</dbReference>
<evidence type="ECO:0000256" key="1">
    <source>
        <dbReference type="SAM" id="MobiDB-lite"/>
    </source>
</evidence>
<organism evidence="3 4">
    <name type="scientific">Austwickia chelonae NBRC 105200</name>
    <dbReference type="NCBI Taxonomy" id="1184607"/>
    <lineage>
        <taxon>Bacteria</taxon>
        <taxon>Bacillati</taxon>
        <taxon>Actinomycetota</taxon>
        <taxon>Actinomycetes</taxon>
        <taxon>Micrococcales</taxon>
        <taxon>Dermatophilaceae</taxon>
        <taxon>Austwickia</taxon>
    </lineage>
</organism>
<name>K6V6W6_9MICO</name>
<dbReference type="STRING" id="100225.SAMN05421595_0479"/>
<feature type="region of interest" description="Disordered" evidence="1">
    <location>
        <begin position="533"/>
        <end position="553"/>
    </location>
</feature>
<accession>K6V6W6</accession>
<dbReference type="Pfam" id="PF13320">
    <property type="entry name" value="GH123_cat"/>
    <property type="match status" value="1"/>
</dbReference>
<dbReference type="RefSeq" id="WP_006502722.1">
    <property type="nucleotide sequence ID" value="NZ_BAGZ01000008.1"/>
</dbReference>
<keyword evidence="4" id="KW-1185">Reference proteome</keyword>
<dbReference type="AlphaFoldDB" id="K6V6W6"/>